<feature type="domain" description="Dedicator of cytokinesis C/D N-terminal" evidence="1">
    <location>
        <begin position="6"/>
        <end position="108"/>
    </location>
</feature>
<reference evidence="2 3" key="1">
    <citation type="journal article" date="2020" name="Cell">
        <title>Large-Scale Comparative Analyses of Tick Genomes Elucidate Their Genetic Diversity and Vector Capacities.</title>
        <authorList>
            <consortium name="Tick Genome and Microbiome Consortium (TIGMIC)"/>
            <person name="Jia N."/>
            <person name="Wang J."/>
            <person name="Shi W."/>
            <person name="Du L."/>
            <person name="Sun Y."/>
            <person name="Zhan W."/>
            <person name="Jiang J.F."/>
            <person name="Wang Q."/>
            <person name="Zhang B."/>
            <person name="Ji P."/>
            <person name="Bell-Sakyi L."/>
            <person name="Cui X.M."/>
            <person name="Yuan T.T."/>
            <person name="Jiang B.G."/>
            <person name="Yang W.F."/>
            <person name="Lam T.T."/>
            <person name="Chang Q.C."/>
            <person name="Ding S.J."/>
            <person name="Wang X.J."/>
            <person name="Zhu J.G."/>
            <person name="Ruan X.D."/>
            <person name="Zhao L."/>
            <person name="Wei J.T."/>
            <person name="Ye R.Z."/>
            <person name="Que T.C."/>
            <person name="Du C.H."/>
            <person name="Zhou Y.H."/>
            <person name="Cheng J.X."/>
            <person name="Dai P.F."/>
            <person name="Guo W.B."/>
            <person name="Han X.H."/>
            <person name="Huang E.J."/>
            <person name="Li L.F."/>
            <person name="Wei W."/>
            <person name="Gao Y.C."/>
            <person name="Liu J.Z."/>
            <person name="Shao H.Z."/>
            <person name="Wang X."/>
            <person name="Wang C.C."/>
            <person name="Yang T.C."/>
            <person name="Huo Q.B."/>
            <person name="Li W."/>
            <person name="Chen H.Y."/>
            <person name="Chen S.E."/>
            <person name="Zhou L.G."/>
            <person name="Ni X.B."/>
            <person name="Tian J.H."/>
            <person name="Sheng Y."/>
            <person name="Liu T."/>
            <person name="Pan Y.S."/>
            <person name="Xia L.Y."/>
            <person name="Li J."/>
            <person name="Zhao F."/>
            <person name="Cao W.C."/>
        </authorList>
    </citation>
    <scope>NUCLEOTIDE SEQUENCE [LARGE SCALE GENOMIC DNA]</scope>
    <source>
        <strain evidence="2">HaeL-2018</strain>
    </source>
</reference>
<keyword evidence="3" id="KW-1185">Reference proteome</keyword>
<dbReference type="OMA" id="ASQFCER"/>
<evidence type="ECO:0000259" key="1">
    <source>
        <dbReference type="Pfam" id="PF11878"/>
    </source>
</evidence>
<dbReference type="Proteomes" id="UP000821853">
    <property type="component" value="Chromosome 2"/>
</dbReference>
<dbReference type="InterPro" id="IPR026791">
    <property type="entry name" value="DOCK"/>
</dbReference>
<dbReference type="AlphaFoldDB" id="A0A9J6FU00"/>
<dbReference type="PANTHER" id="PTHR23317">
    <property type="entry name" value="DEDICATOR OF CYTOKINESIS DOCK"/>
    <property type="match status" value="1"/>
</dbReference>
<evidence type="ECO:0000313" key="2">
    <source>
        <dbReference type="EMBL" id="KAH9366287.1"/>
    </source>
</evidence>
<dbReference type="InterPro" id="IPR021816">
    <property type="entry name" value="DOCK_C/D_N"/>
</dbReference>
<comment type="caution">
    <text evidence="2">The sequence shown here is derived from an EMBL/GenBank/DDBJ whole genome shotgun (WGS) entry which is preliminary data.</text>
</comment>
<evidence type="ECO:0000313" key="3">
    <source>
        <dbReference type="Proteomes" id="UP000821853"/>
    </source>
</evidence>
<gene>
    <name evidence="2" type="ORF">HPB48_010298</name>
</gene>
<accession>A0A9J6FU00</accession>
<dbReference type="Pfam" id="PF11878">
    <property type="entry name" value="DOCK_C-D_N"/>
    <property type="match status" value="1"/>
</dbReference>
<organism evidence="2 3">
    <name type="scientific">Haemaphysalis longicornis</name>
    <name type="common">Bush tick</name>
    <dbReference type="NCBI Taxonomy" id="44386"/>
    <lineage>
        <taxon>Eukaryota</taxon>
        <taxon>Metazoa</taxon>
        <taxon>Ecdysozoa</taxon>
        <taxon>Arthropoda</taxon>
        <taxon>Chelicerata</taxon>
        <taxon>Arachnida</taxon>
        <taxon>Acari</taxon>
        <taxon>Parasitiformes</taxon>
        <taxon>Ixodida</taxon>
        <taxon>Ixodoidea</taxon>
        <taxon>Ixodidae</taxon>
        <taxon>Haemaphysalinae</taxon>
        <taxon>Haemaphysalis</taxon>
    </lineage>
</organism>
<dbReference type="GO" id="GO:0007264">
    <property type="term" value="P:small GTPase-mediated signal transduction"/>
    <property type="evidence" value="ECO:0007669"/>
    <property type="project" value="InterPro"/>
</dbReference>
<dbReference type="GO" id="GO:0005085">
    <property type="term" value="F:guanyl-nucleotide exchange factor activity"/>
    <property type="evidence" value="ECO:0007669"/>
    <property type="project" value="InterPro"/>
</dbReference>
<name>A0A9J6FU00_HAELO</name>
<protein>
    <recommendedName>
        <fullName evidence="1">Dedicator of cytokinesis C/D N-terminal domain-containing protein</fullName>
    </recommendedName>
</protein>
<sequence>MLFTLEFLQQHQDLADRDAISELLDFPPDDVEVGILPRKCRTIEPVVPEENPEELDFHMRQCLHTYTSDWVVVSRCYQGHSSSVIVRDAALERAAVVRTTQKQEFEVDVGDEVSRHSQPPLAQGEDVPAEVRIFAQLGIKQLLFKHCYHLYCPLSLPQPSPADSVSSVEFRCASAAETPRGSWASSVFDLRNSAADPLVPSLLERTPPDELDRRNAAQRLERRHDALFDLYPHQDEVSENFYFDMNSEPLKRMLSDHIPYHDISTLCRSCIFNITYPSTDLFLVIKLEKVLQGDISECAEPYMKDEKNREKVRANALATCRRLGKYRMPFAWTAVYLLNVLTGVSSLDKDSGSDRDSIGSNSTLVVLLRASRPCILFPFCAALLFVKQTLGLLSACNGVHLFVRSIATRHFETLPGRRGSLERRAGSEKRRSWSPDDFANSLDTFRPVTLTVSSFFKQEGDRLRDEDLYKFLVDLKRSGSMLKRLKGIPGSLRLDISPCPEEVRYCLSPELARLQPYPDDRGRPTKEMLEFPPRDVLRPEYAYRNLLFLYPRSLNFAGRLGPQHRLPRAAALRRG</sequence>
<dbReference type="PANTHER" id="PTHR23317:SF76">
    <property type="entry name" value="LD20667P"/>
    <property type="match status" value="1"/>
</dbReference>
<dbReference type="VEuPathDB" id="VectorBase:HLOH_065183"/>
<dbReference type="EMBL" id="JABSTR010000004">
    <property type="protein sequence ID" value="KAH9366287.1"/>
    <property type="molecule type" value="Genomic_DNA"/>
</dbReference>
<dbReference type="OrthoDB" id="6538057at2759"/>
<proteinExistence type="predicted"/>